<evidence type="ECO:0000256" key="1">
    <source>
        <dbReference type="ARBA" id="ARBA00004123"/>
    </source>
</evidence>
<accession>A0A8C9SJ28</accession>
<comment type="subcellular location">
    <subcellularLocation>
        <location evidence="1 9">Nucleus</location>
    </subcellularLocation>
</comment>
<sequence>LFLVSADSSAWSEGSVRLKDNSLAHSSSGLVSMDDRLTSLQWIQDFSININRGKAMPLSAQNQGHLRGHQQMAGSEAAKSPIAADPAPTVDYKTNPNIKPPYSYATLICMAMQANKNTKITLSYIYEWIRNNFCYFRHADPNWQNSIRHSLSVNKCFIKVPRQKDEPGKRGFWTIDPQYTNQLLCDAYKKTRMPSMKMNPTLKAWVRPAPLTHMGFLPAIEGALSVSPESQQLLQEFEQATAVDLNQDPSGAKRAGSRSRKRCVHKRKRMNQDRATPPKSSRRCSSPLPSTVELEGLDPLKEDSDWAGLLDSACAGDLGLGGIGQLTPGEYAQDPMEHSVQQEQQTPLDPSGNGERAHGFSQTQEYQASDMDLDLGFDVATILASEDPSWQVSRYRLPFSDDDWVTFLNSMLTGEDSLDDMGQLSTSLLQQDSADSIMQVSR</sequence>
<evidence type="ECO:0000256" key="3">
    <source>
        <dbReference type="ARBA" id="ARBA00023015"/>
    </source>
</evidence>
<evidence type="ECO:0000259" key="11">
    <source>
        <dbReference type="PROSITE" id="PS50039"/>
    </source>
</evidence>
<keyword evidence="2" id="KW-0970">Cilium biogenesis/degradation</keyword>
<evidence type="ECO:0000256" key="9">
    <source>
        <dbReference type="PROSITE-ProRule" id="PRU00089"/>
    </source>
</evidence>
<dbReference type="GO" id="GO:0005634">
    <property type="term" value="C:nucleus"/>
    <property type="evidence" value="ECO:0007669"/>
    <property type="project" value="UniProtKB-SubCell"/>
</dbReference>
<evidence type="ECO:0000256" key="10">
    <source>
        <dbReference type="SAM" id="MobiDB-lite"/>
    </source>
</evidence>
<feature type="region of interest" description="Disordered" evidence="10">
    <location>
        <begin position="242"/>
        <end position="297"/>
    </location>
</feature>
<dbReference type="Proteomes" id="UP000694397">
    <property type="component" value="Chromosome 19"/>
</dbReference>
<dbReference type="SMART" id="SM00339">
    <property type="entry name" value="FH"/>
    <property type="match status" value="1"/>
</dbReference>
<proteinExistence type="inferred from homology"/>
<dbReference type="PANTHER" id="PTHR46805">
    <property type="entry name" value="FORKHEAD BOX PROTEIN J1"/>
    <property type="match status" value="1"/>
</dbReference>
<organism evidence="12 13">
    <name type="scientific">Scleropages formosus</name>
    <name type="common">Asian bonytongue</name>
    <name type="synonym">Osteoglossum formosum</name>
    <dbReference type="NCBI Taxonomy" id="113540"/>
    <lineage>
        <taxon>Eukaryota</taxon>
        <taxon>Metazoa</taxon>
        <taxon>Chordata</taxon>
        <taxon>Craniata</taxon>
        <taxon>Vertebrata</taxon>
        <taxon>Euteleostomi</taxon>
        <taxon>Actinopterygii</taxon>
        <taxon>Neopterygii</taxon>
        <taxon>Teleostei</taxon>
        <taxon>Osteoglossocephala</taxon>
        <taxon>Osteoglossomorpha</taxon>
        <taxon>Osteoglossiformes</taxon>
        <taxon>Osteoglossidae</taxon>
        <taxon>Scleropages</taxon>
    </lineage>
</organism>
<dbReference type="Pfam" id="PF00250">
    <property type="entry name" value="Forkhead"/>
    <property type="match status" value="1"/>
</dbReference>
<dbReference type="PROSITE" id="PS00657">
    <property type="entry name" value="FORK_HEAD_1"/>
    <property type="match status" value="1"/>
</dbReference>
<dbReference type="OrthoDB" id="691130at2759"/>
<dbReference type="InterPro" id="IPR030456">
    <property type="entry name" value="TF_fork_head_CS_2"/>
</dbReference>
<evidence type="ECO:0000256" key="6">
    <source>
        <dbReference type="ARBA" id="ARBA00023163"/>
    </source>
</evidence>
<dbReference type="Gene3D" id="1.10.10.10">
    <property type="entry name" value="Winged helix-like DNA-binding domain superfamily/Winged helix DNA-binding domain"/>
    <property type="match status" value="1"/>
</dbReference>
<protein>
    <recommendedName>
        <fullName evidence="11">Fork-head domain-containing protein</fullName>
    </recommendedName>
</protein>
<feature type="compositionally biased region" description="Polar residues" evidence="10">
    <location>
        <begin position="339"/>
        <end position="348"/>
    </location>
</feature>
<dbReference type="SUPFAM" id="SSF46785">
    <property type="entry name" value="Winged helix' DNA-binding domain"/>
    <property type="match status" value="1"/>
</dbReference>
<dbReference type="AlphaFoldDB" id="A0A8C9SJ28"/>
<evidence type="ECO:0000256" key="5">
    <source>
        <dbReference type="ARBA" id="ARBA00023159"/>
    </source>
</evidence>
<dbReference type="InterPro" id="IPR047512">
    <property type="entry name" value="FH_FOXJ1"/>
</dbReference>
<feature type="compositionally biased region" description="Basic residues" evidence="10">
    <location>
        <begin position="255"/>
        <end position="269"/>
    </location>
</feature>
<dbReference type="FunFam" id="1.10.10.10:FF:000030">
    <property type="entry name" value="Forkhead box protein K2"/>
    <property type="match status" value="1"/>
</dbReference>
<keyword evidence="5" id="KW-0010">Activator</keyword>
<dbReference type="GeneTree" id="ENSGT00940000164514"/>
<dbReference type="PANTHER" id="PTHR46805:SF2">
    <property type="entry name" value="FORKHEAD BOX PROTEIN J1-A"/>
    <property type="match status" value="1"/>
</dbReference>
<dbReference type="InterPro" id="IPR036388">
    <property type="entry name" value="WH-like_DNA-bd_sf"/>
</dbReference>
<dbReference type="CDD" id="cd20023">
    <property type="entry name" value="FH_FOXJ1"/>
    <property type="match status" value="1"/>
</dbReference>
<dbReference type="InterPro" id="IPR018122">
    <property type="entry name" value="TF_fork_head_CS_1"/>
</dbReference>
<keyword evidence="6" id="KW-0804">Transcription</keyword>
<dbReference type="Ensembl" id="ENSSFOT00015033253.2">
    <property type="protein sequence ID" value="ENSSFOP00015032889.2"/>
    <property type="gene ID" value="ENSSFOG00015021020.2"/>
</dbReference>
<reference evidence="12 13" key="1">
    <citation type="submission" date="2019-04" db="EMBL/GenBank/DDBJ databases">
        <authorList>
            <consortium name="Wellcome Sanger Institute Data Sharing"/>
        </authorList>
    </citation>
    <scope>NUCLEOTIDE SEQUENCE [LARGE SCALE GENOMIC DNA]</scope>
</reference>
<dbReference type="InterPro" id="IPR001766">
    <property type="entry name" value="Fork_head_dom"/>
</dbReference>
<dbReference type="InterPro" id="IPR047513">
    <property type="entry name" value="FOXJ1"/>
</dbReference>
<dbReference type="GO" id="GO:0000978">
    <property type="term" value="F:RNA polymerase II cis-regulatory region sequence-specific DNA binding"/>
    <property type="evidence" value="ECO:0007669"/>
    <property type="project" value="TreeGrafter"/>
</dbReference>
<evidence type="ECO:0000256" key="2">
    <source>
        <dbReference type="ARBA" id="ARBA00022794"/>
    </source>
</evidence>
<dbReference type="GO" id="GO:0001947">
    <property type="term" value="P:heart looping"/>
    <property type="evidence" value="ECO:0007669"/>
    <property type="project" value="UniProtKB-ARBA"/>
</dbReference>
<evidence type="ECO:0000256" key="4">
    <source>
        <dbReference type="ARBA" id="ARBA00023125"/>
    </source>
</evidence>
<dbReference type="PRINTS" id="PR00053">
    <property type="entry name" value="FORKHEAD"/>
</dbReference>
<keyword evidence="3" id="KW-0805">Transcription regulation</keyword>
<dbReference type="GO" id="GO:0003146">
    <property type="term" value="P:heart jogging"/>
    <property type="evidence" value="ECO:0007669"/>
    <property type="project" value="UniProtKB-ARBA"/>
</dbReference>
<reference evidence="12" key="2">
    <citation type="submission" date="2025-08" db="UniProtKB">
        <authorList>
            <consortium name="Ensembl"/>
        </authorList>
    </citation>
    <scope>IDENTIFICATION</scope>
</reference>
<keyword evidence="13" id="KW-1185">Reference proteome</keyword>
<evidence type="ECO:0000313" key="13">
    <source>
        <dbReference type="Proteomes" id="UP000694397"/>
    </source>
</evidence>
<evidence type="ECO:0000313" key="12">
    <source>
        <dbReference type="Ensembl" id="ENSSFOP00015032889.2"/>
    </source>
</evidence>
<dbReference type="PROSITE" id="PS00658">
    <property type="entry name" value="FORK_HEAD_2"/>
    <property type="match status" value="1"/>
</dbReference>
<keyword evidence="4 9" id="KW-0238">DNA-binding</keyword>
<evidence type="ECO:0000256" key="8">
    <source>
        <dbReference type="ARBA" id="ARBA00034770"/>
    </source>
</evidence>
<dbReference type="PROSITE" id="PS50039">
    <property type="entry name" value="FORK_HEAD_3"/>
    <property type="match status" value="1"/>
</dbReference>
<keyword evidence="7 9" id="KW-0539">Nucleus</keyword>
<comment type="similarity">
    <text evidence="8">Belongs to the FOXJ1 family.</text>
</comment>
<dbReference type="InterPro" id="IPR036390">
    <property type="entry name" value="WH_DNA-bd_sf"/>
</dbReference>
<dbReference type="GO" id="GO:0000981">
    <property type="term" value="F:DNA-binding transcription factor activity, RNA polymerase II-specific"/>
    <property type="evidence" value="ECO:0007669"/>
    <property type="project" value="TreeGrafter"/>
</dbReference>
<feature type="domain" description="Fork-head" evidence="11">
    <location>
        <begin position="99"/>
        <end position="193"/>
    </location>
</feature>
<evidence type="ECO:0000256" key="7">
    <source>
        <dbReference type="ARBA" id="ARBA00023242"/>
    </source>
</evidence>
<name>A0A8C9SJ28_SCLFO</name>
<reference evidence="12" key="3">
    <citation type="submission" date="2025-09" db="UniProtKB">
        <authorList>
            <consortium name="Ensembl"/>
        </authorList>
    </citation>
    <scope>IDENTIFICATION</scope>
</reference>
<dbReference type="GO" id="GO:0060271">
    <property type="term" value="P:cilium assembly"/>
    <property type="evidence" value="ECO:0007669"/>
    <property type="project" value="UniProtKB-ARBA"/>
</dbReference>
<feature type="region of interest" description="Disordered" evidence="10">
    <location>
        <begin position="325"/>
        <end position="365"/>
    </location>
</feature>
<feature type="DNA-binding region" description="Fork-head" evidence="9">
    <location>
        <begin position="99"/>
        <end position="193"/>
    </location>
</feature>